<reference evidence="1 2" key="1">
    <citation type="submission" date="2014-12" db="EMBL/GenBank/DDBJ databases">
        <authorList>
            <person name="Neuveglise Cecile"/>
        </authorList>
    </citation>
    <scope>NUCLEOTIDE SEQUENCE [LARGE SCALE GENOMIC DNA]</scope>
    <source>
        <strain evidence="1 2">CBS 12615</strain>
    </source>
</reference>
<dbReference type="GeneID" id="34685406"/>
<dbReference type="HOGENOM" id="CLU_031572_0_0_1"/>
<sequence>MILSDESRYDLDENVVYKKLLRLPSTVRVKWVKEWLQCVKGSQRRVVAKILARKPAVDDSKTELKLCRYLAAKVCTQGVSLRQIAEMDCMDLFANGDQYRWNVLNAVDSAGKDRRPTLRIAPENVIDALSRDLDGLFRIHTYFTVHPQLPLVILRVQLFDLDRSTRRSKVASRSPFYVALPHNSGTLIFSAATDMYAKLIVSSVVRRACHKNGIVFQKIRDTPTRNLHTVAIFCNLTQDASCMGPWNAYANSRPEYSPLHEHVVQERQYLSSTLASSAKERSSLRFKGPGALNHEENHQNKSEYSSLHSVSHAHYTVQCKSTNTPNISFKMKLSGTDIFAGLHELCDQTYIDLKKLPGWLVGENGPRCGVILNGDFQESPE</sequence>
<proteinExistence type="predicted"/>
<dbReference type="GO" id="GO:0007059">
    <property type="term" value="P:chromosome segregation"/>
    <property type="evidence" value="ECO:0007669"/>
    <property type="project" value="InterPro"/>
</dbReference>
<accession>A0A0C7N966</accession>
<gene>
    <name evidence="1" type="ORF">LALA0_S04e04610g</name>
</gene>
<dbReference type="Proteomes" id="UP000054304">
    <property type="component" value="Unassembled WGS sequence"/>
</dbReference>
<organism evidence="1 2">
    <name type="scientific">Lachancea lanzarotensis</name>
    <dbReference type="NCBI Taxonomy" id="1245769"/>
    <lineage>
        <taxon>Eukaryota</taxon>
        <taxon>Fungi</taxon>
        <taxon>Dikarya</taxon>
        <taxon>Ascomycota</taxon>
        <taxon>Saccharomycotina</taxon>
        <taxon>Saccharomycetes</taxon>
        <taxon>Saccharomycetales</taxon>
        <taxon>Saccharomycetaceae</taxon>
        <taxon>Lachancea</taxon>
    </lineage>
</organism>
<name>A0A0C7N966_9SACH</name>
<dbReference type="OrthoDB" id="6585699at2759"/>
<evidence type="ECO:0000313" key="2">
    <source>
        <dbReference type="Proteomes" id="UP000054304"/>
    </source>
</evidence>
<dbReference type="RefSeq" id="XP_022628193.1">
    <property type="nucleotide sequence ID" value="XM_022772761.1"/>
</dbReference>
<keyword evidence="2" id="KW-1185">Reference proteome</keyword>
<dbReference type="GO" id="GO:0034080">
    <property type="term" value="P:CENP-A containing chromatin assembly"/>
    <property type="evidence" value="ECO:0007669"/>
    <property type="project" value="InterPro"/>
</dbReference>
<evidence type="ECO:0000313" key="1">
    <source>
        <dbReference type="EMBL" id="CEP61963.1"/>
    </source>
</evidence>
<dbReference type="Pfam" id="PF05238">
    <property type="entry name" value="CENP-N"/>
    <property type="match status" value="1"/>
</dbReference>
<dbReference type="InterPro" id="IPR007902">
    <property type="entry name" value="Chl4/mis15/CENP-N"/>
</dbReference>
<dbReference type="STRING" id="1245769.A0A0C7N966"/>
<dbReference type="EMBL" id="LN736363">
    <property type="protein sequence ID" value="CEP61963.1"/>
    <property type="molecule type" value="Genomic_DNA"/>
</dbReference>
<protein>
    <submittedName>
        <fullName evidence="1">LALA0S04e04610g1_1</fullName>
    </submittedName>
</protein>
<dbReference type="Gene3D" id="3.10.20.720">
    <property type="match status" value="1"/>
</dbReference>
<dbReference type="AlphaFoldDB" id="A0A0C7N966"/>